<sequence>MGDDFIADQRSVEHTPMKVRSILQHRLGDFNSIGITLQ</sequence>
<name>A0A0N8QJK7_9PSED</name>
<dbReference type="AlphaFoldDB" id="A0A0N8QJK7"/>
<dbReference type="EMBL" id="RBPL01000061">
    <property type="protein sequence ID" value="RMN97584.1"/>
    <property type="molecule type" value="Genomic_DNA"/>
</dbReference>
<proteinExistence type="predicted"/>
<gene>
    <name evidence="1" type="ORF">ALQ49_101317</name>
</gene>
<evidence type="ECO:0000313" key="2">
    <source>
        <dbReference type="Proteomes" id="UP000278062"/>
    </source>
</evidence>
<evidence type="ECO:0000313" key="1">
    <source>
        <dbReference type="EMBL" id="RMN97584.1"/>
    </source>
</evidence>
<comment type="caution">
    <text evidence="1">The sequence shown here is derived from an EMBL/GenBank/DDBJ whole genome shotgun (WGS) entry which is preliminary data.</text>
</comment>
<protein>
    <submittedName>
        <fullName evidence="1">Uncharacterized protein</fullName>
    </submittedName>
</protein>
<reference evidence="1 2" key="1">
    <citation type="submission" date="2018-08" db="EMBL/GenBank/DDBJ databases">
        <title>Recombination of ecologically and evolutionarily significant loci maintains genetic cohesion in the Pseudomonas syringae species complex.</title>
        <authorList>
            <person name="Dillon M."/>
            <person name="Thakur S."/>
            <person name="Almeida R.N.D."/>
            <person name="Weir B.S."/>
            <person name="Guttman D.S."/>
        </authorList>
    </citation>
    <scope>NUCLEOTIDE SEQUENCE [LARGE SCALE GENOMIC DNA]</scope>
    <source>
        <strain evidence="1 2">1089_5</strain>
    </source>
</reference>
<accession>A0A0N8QJK7</accession>
<dbReference type="Proteomes" id="UP000278062">
    <property type="component" value="Unassembled WGS sequence"/>
</dbReference>
<organism evidence="1 2">
    <name type="scientific">Pseudomonas syringae pv. apii</name>
    <dbReference type="NCBI Taxonomy" id="81036"/>
    <lineage>
        <taxon>Bacteria</taxon>
        <taxon>Pseudomonadati</taxon>
        <taxon>Pseudomonadota</taxon>
        <taxon>Gammaproteobacteria</taxon>
        <taxon>Pseudomonadales</taxon>
        <taxon>Pseudomonadaceae</taxon>
        <taxon>Pseudomonas</taxon>
    </lineage>
</organism>